<evidence type="ECO:0000256" key="2">
    <source>
        <dbReference type="ARBA" id="ARBA00022825"/>
    </source>
</evidence>
<dbReference type="RefSeq" id="WP_274455255.1">
    <property type="nucleotide sequence ID" value="NZ_CP067097.1"/>
</dbReference>
<dbReference type="InterPro" id="IPR001680">
    <property type="entry name" value="WD40_rpt"/>
</dbReference>
<evidence type="ECO:0000313" key="4">
    <source>
        <dbReference type="EMBL" id="MDQ0188767.1"/>
    </source>
</evidence>
<dbReference type="Proteomes" id="UP001232973">
    <property type="component" value="Unassembled WGS sequence"/>
</dbReference>
<reference evidence="4 5" key="1">
    <citation type="submission" date="2023-07" db="EMBL/GenBank/DDBJ databases">
        <title>Genomic Encyclopedia of Type Strains, Phase IV (KMG-IV): sequencing the most valuable type-strain genomes for metagenomic binning, comparative biology and taxonomic classification.</title>
        <authorList>
            <person name="Goeker M."/>
        </authorList>
    </citation>
    <scope>NUCLEOTIDE SEQUENCE [LARGE SCALE GENOMIC DNA]</scope>
    <source>
        <strain evidence="4 5">DSM 4006</strain>
    </source>
</reference>
<dbReference type="InterPro" id="IPR011042">
    <property type="entry name" value="6-blade_b-propeller_TolB-like"/>
</dbReference>
<dbReference type="PANTHER" id="PTHR42776">
    <property type="entry name" value="SERINE PEPTIDASE S9 FAMILY MEMBER"/>
    <property type="match status" value="1"/>
</dbReference>
<evidence type="ECO:0000313" key="5">
    <source>
        <dbReference type="Proteomes" id="UP001232973"/>
    </source>
</evidence>
<dbReference type="Pfam" id="PF00400">
    <property type="entry name" value="WD40"/>
    <property type="match status" value="1"/>
</dbReference>
<evidence type="ECO:0000256" key="1">
    <source>
        <dbReference type="ARBA" id="ARBA00022801"/>
    </source>
</evidence>
<dbReference type="SUPFAM" id="SSF53474">
    <property type="entry name" value="alpha/beta-Hydrolases"/>
    <property type="match status" value="1"/>
</dbReference>
<accession>A0ABT9XEQ6</accession>
<dbReference type="Gene3D" id="3.40.50.1820">
    <property type="entry name" value="alpha/beta hydrolase"/>
    <property type="match status" value="1"/>
</dbReference>
<dbReference type="Gene3D" id="2.120.10.30">
    <property type="entry name" value="TolB, C-terminal domain"/>
    <property type="match status" value="3"/>
</dbReference>
<dbReference type="EC" id="3.4.19.1" evidence="4"/>
<dbReference type="Pfam" id="PF07676">
    <property type="entry name" value="PD40"/>
    <property type="match status" value="2"/>
</dbReference>
<proteinExistence type="predicted"/>
<dbReference type="EMBL" id="JAUSTP010000002">
    <property type="protein sequence ID" value="MDQ0188767.1"/>
    <property type="molecule type" value="Genomic_DNA"/>
</dbReference>
<dbReference type="GO" id="GO:0008242">
    <property type="term" value="F:omega peptidase activity"/>
    <property type="evidence" value="ECO:0007669"/>
    <property type="project" value="UniProtKB-EC"/>
</dbReference>
<dbReference type="InterPro" id="IPR029058">
    <property type="entry name" value="AB_hydrolase_fold"/>
</dbReference>
<comment type="caution">
    <text evidence="4">The sequence shown here is derived from an EMBL/GenBank/DDBJ whole genome shotgun (WGS) entry which is preliminary data.</text>
</comment>
<evidence type="ECO:0000259" key="3">
    <source>
        <dbReference type="Pfam" id="PF00326"/>
    </source>
</evidence>
<name>A0ABT9XEQ6_9BACL</name>
<keyword evidence="2" id="KW-0720">Serine protease</keyword>
<gene>
    <name evidence="4" type="ORF">J2S03_000579</name>
</gene>
<protein>
    <submittedName>
        <fullName evidence="4">Acylaminoacyl-peptidase</fullName>
        <ecNumber evidence="4">3.4.19.1</ecNumber>
    </submittedName>
</protein>
<dbReference type="PANTHER" id="PTHR42776:SF27">
    <property type="entry name" value="DIPEPTIDYL PEPTIDASE FAMILY MEMBER 6"/>
    <property type="match status" value="1"/>
</dbReference>
<dbReference type="InterPro" id="IPR011659">
    <property type="entry name" value="WD40"/>
</dbReference>
<sequence>MEDLHRFELVANPSLSPDGTRVVFEQTVVDVKGDGYITQLMLANADGSNLRPLTTLGKHNGGAAWSPDGRHIAFVSDRAFQSQVWVLPTDGGEARRVTRLQHGVSSLCWSPDGTTLYGLTAVDRGGTVAVYEPDLSEEEAEKQAKEAADKWRDEPKRYDRLRYKLDGAGLSKHRFQQLIAIDVQTGDVRQLTDGPYDVHAPAVSPDGQYIAFLSNRRADPDIEWWVADVYRVAAAGGALTLLAKDLSGNALSYSPDGTKLAVFGNGPALFEYWSAAHNHLFVLPSDGGEAVWVTRDFPDTLGDTTLTDLRANAREMPPVWSPDSRAVFAQSSREGACEVVRFAADGTGDADIIIGGSRDIYGFDTVDGQRFVIAYATSTHPGQIAAVDTSGVPARKRIPRAVTEPMTETRTAFFPEREQRLDAANAFLDEVALVEPEPFWYTSQDDWRVQGWVMKPANYEAGRKYPVVLEIHGGPQLNYGCAPFHEMQWIAAQGYAVVFTNPRGGMSYGQAFVNAVRHHYGEGDAADVLNGLDAALAQFDFLDETRVAVTGGSYGGFMTNWLVGHTDRFFAAVSQRSISNWVSFYGASDVGPLFCEAQHGTTPFDDMDELWQRSPLAYVKNVKTPLLLIHSENDLRCPMEQAEQFYTAIKRLGGEVALLRIPNASHGLSRNGKPKLRAARLNAIFEFIHEHLPQTK</sequence>
<keyword evidence="2" id="KW-0645">Protease</keyword>
<organism evidence="4 5">
    <name type="scientific">Alicyclobacillus cycloheptanicus</name>
    <dbReference type="NCBI Taxonomy" id="1457"/>
    <lineage>
        <taxon>Bacteria</taxon>
        <taxon>Bacillati</taxon>
        <taxon>Bacillota</taxon>
        <taxon>Bacilli</taxon>
        <taxon>Bacillales</taxon>
        <taxon>Alicyclobacillaceae</taxon>
        <taxon>Alicyclobacillus</taxon>
    </lineage>
</organism>
<dbReference type="SUPFAM" id="SSF82171">
    <property type="entry name" value="DPP6 N-terminal domain-like"/>
    <property type="match status" value="1"/>
</dbReference>
<dbReference type="Pfam" id="PF00326">
    <property type="entry name" value="Peptidase_S9"/>
    <property type="match status" value="1"/>
</dbReference>
<feature type="domain" description="Peptidase S9 prolyl oligopeptidase catalytic" evidence="3">
    <location>
        <begin position="485"/>
        <end position="692"/>
    </location>
</feature>
<keyword evidence="1 4" id="KW-0378">Hydrolase</keyword>
<keyword evidence="5" id="KW-1185">Reference proteome</keyword>
<dbReference type="InterPro" id="IPR001375">
    <property type="entry name" value="Peptidase_S9_cat"/>
</dbReference>